<gene>
    <name evidence="1" type="ORF">PHYPA_005401</name>
</gene>
<dbReference type="AlphaFoldDB" id="A0A2K1KXD3"/>
<reference evidence="1 3" key="2">
    <citation type="journal article" date="2018" name="Plant J.">
        <title>The Physcomitrella patens chromosome-scale assembly reveals moss genome structure and evolution.</title>
        <authorList>
            <person name="Lang D."/>
            <person name="Ullrich K.K."/>
            <person name="Murat F."/>
            <person name="Fuchs J."/>
            <person name="Jenkins J."/>
            <person name="Haas F.B."/>
            <person name="Piednoel M."/>
            <person name="Gundlach H."/>
            <person name="Van Bel M."/>
            <person name="Meyberg R."/>
            <person name="Vives C."/>
            <person name="Morata J."/>
            <person name="Symeonidi A."/>
            <person name="Hiss M."/>
            <person name="Muchero W."/>
            <person name="Kamisugi Y."/>
            <person name="Saleh O."/>
            <person name="Blanc G."/>
            <person name="Decker E.L."/>
            <person name="van Gessel N."/>
            <person name="Grimwood J."/>
            <person name="Hayes R.D."/>
            <person name="Graham S.W."/>
            <person name="Gunter L.E."/>
            <person name="McDaniel S.F."/>
            <person name="Hoernstein S.N.W."/>
            <person name="Larsson A."/>
            <person name="Li F.W."/>
            <person name="Perroud P.F."/>
            <person name="Phillips J."/>
            <person name="Ranjan P."/>
            <person name="Rokshar D.S."/>
            <person name="Rothfels C.J."/>
            <person name="Schneider L."/>
            <person name="Shu S."/>
            <person name="Stevenson D.W."/>
            <person name="Thummler F."/>
            <person name="Tillich M."/>
            <person name="Villarreal Aguilar J.C."/>
            <person name="Widiez T."/>
            <person name="Wong G.K."/>
            <person name="Wymore A."/>
            <person name="Zhang Y."/>
            <person name="Zimmer A.D."/>
            <person name="Quatrano R.S."/>
            <person name="Mayer K.F.X."/>
            <person name="Goodstein D."/>
            <person name="Casacuberta J.M."/>
            <person name="Vandepoele K."/>
            <person name="Reski R."/>
            <person name="Cuming A.C."/>
            <person name="Tuskan G.A."/>
            <person name="Maumus F."/>
            <person name="Salse J."/>
            <person name="Schmutz J."/>
            <person name="Rensing S.A."/>
        </authorList>
    </citation>
    <scope>NUCLEOTIDE SEQUENCE [LARGE SCALE GENOMIC DNA]</scope>
    <source>
        <strain evidence="2 3">cv. Gransden 2004</strain>
    </source>
</reference>
<organism evidence="1">
    <name type="scientific">Physcomitrium patens</name>
    <name type="common">Spreading-leaved earth moss</name>
    <name type="synonym">Physcomitrella patens</name>
    <dbReference type="NCBI Taxonomy" id="3218"/>
    <lineage>
        <taxon>Eukaryota</taxon>
        <taxon>Viridiplantae</taxon>
        <taxon>Streptophyta</taxon>
        <taxon>Embryophyta</taxon>
        <taxon>Bryophyta</taxon>
        <taxon>Bryophytina</taxon>
        <taxon>Bryopsida</taxon>
        <taxon>Funariidae</taxon>
        <taxon>Funariales</taxon>
        <taxon>Funariaceae</taxon>
        <taxon>Physcomitrium</taxon>
    </lineage>
</organism>
<sequence>MRNNHKEDDCCEQKDDPETYQAERSHSHRFKVFLHAVRTALISQAVGCSSKMMFQIIATIRSSWEV</sequence>
<protein>
    <submittedName>
        <fullName evidence="1 2">Uncharacterized protein</fullName>
    </submittedName>
</protein>
<name>A0A2K1KXD3_PHYPA</name>
<keyword evidence="3" id="KW-1185">Reference proteome</keyword>
<evidence type="ECO:0000313" key="3">
    <source>
        <dbReference type="Proteomes" id="UP000006727"/>
    </source>
</evidence>
<dbReference type="Proteomes" id="UP000006727">
    <property type="component" value="Chromosome 3"/>
</dbReference>
<dbReference type="EnsemblPlants" id="Pp3c3_35250V3.1">
    <property type="protein sequence ID" value="PAC:32940290.CDS.1"/>
    <property type="gene ID" value="Pp3c3_35250"/>
</dbReference>
<reference evidence="1 3" key="1">
    <citation type="journal article" date="2008" name="Science">
        <title>The Physcomitrella genome reveals evolutionary insights into the conquest of land by plants.</title>
        <authorList>
            <person name="Rensing S."/>
            <person name="Lang D."/>
            <person name="Zimmer A."/>
            <person name="Terry A."/>
            <person name="Salamov A."/>
            <person name="Shapiro H."/>
            <person name="Nishiyama T."/>
            <person name="Perroud P.-F."/>
            <person name="Lindquist E."/>
            <person name="Kamisugi Y."/>
            <person name="Tanahashi T."/>
            <person name="Sakakibara K."/>
            <person name="Fujita T."/>
            <person name="Oishi K."/>
            <person name="Shin-I T."/>
            <person name="Kuroki Y."/>
            <person name="Toyoda A."/>
            <person name="Suzuki Y."/>
            <person name="Hashimoto A."/>
            <person name="Yamaguchi K."/>
            <person name="Sugano A."/>
            <person name="Kohara Y."/>
            <person name="Fujiyama A."/>
            <person name="Anterola A."/>
            <person name="Aoki S."/>
            <person name="Ashton N."/>
            <person name="Barbazuk W.B."/>
            <person name="Barker E."/>
            <person name="Bennetzen J."/>
            <person name="Bezanilla M."/>
            <person name="Blankenship R."/>
            <person name="Cho S.H."/>
            <person name="Dutcher S."/>
            <person name="Estelle M."/>
            <person name="Fawcett J.A."/>
            <person name="Gundlach H."/>
            <person name="Hanada K."/>
            <person name="Heyl A."/>
            <person name="Hicks K.A."/>
            <person name="Hugh J."/>
            <person name="Lohr M."/>
            <person name="Mayer K."/>
            <person name="Melkozernov A."/>
            <person name="Murata T."/>
            <person name="Nelson D."/>
            <person name="Pils B."/>
            <person name="Prigge M."/>
            <person name="Reiss B."/>
            <person name="Renner T."/>
            <person name="Rombauts S."/>
            <person name="Rushton P."/>
            <person name="Sanderfoot A."/>
            <person name="Schween G."/>
            <person name="Shiu S.-H."/>
            <person name="Stueber K."/>
            <person name="Theodoulou F.L."/>
            <person name="Tu H."/>
            <person name="Van de Peer Y."/>
            <person name="Verrier P.J."/>
            <person name="Waters E."/>
            <person name="Wood A."/>
            <person name="Yang L."/>
            <person name="Cove D."/>
            <person name="Cuming A."/>
            <person name="Hasebe M."/>
            <person name="Lucas S."/>
            <person name="Mishler D.B."/>
            <person name="Reski R."/>
            <person name="Grigoriev I."/>
            <person name="Quatrano R.S."/>
            <person name="Boore J.L."/>
        </authorList>
    </citation>
    <scope>NUCLEOTIDE SEQUENCE [LARGE SCALE GENOMIC DNA]</scope>
    <source>
        <strain evidence="2 3">cv. Gransden 2004</strain>
    </source>
</reference>
<proteinExistence type="predicted"/>
<accession>A0A2K1KXD3</accession>
<dbReference type="InParanoid" id="A0A2K1KXD3"/>
<dbReference type="EMBL" id="ABEU02000003">
    <property type="protein sequence ID" value="PNR58406.1"/>
    <property type="molecule type" value="Genomic_DNA"/>
</dbReference>
<reference evidence="2" key="3">
    <citation type="submission" date="2020-12" db="UniProtKB">
        <authorList>
            <consortium name="EnsemblPlants"/>
        </authorList>
    </citation>
    <scope>IDENTIFICATION</scope>
</reference>
<evidence type="ECO:0000313" key="1">
    <source>
        <dbReference type="EMBL" id="PNR58406.1"/>
    </source>
</evidence>
<evidence type="ECO:0000313" key="2">
    <source>
        <dbReference type="EnsemblPlants" id="PAC:32940290.CDS.1"/>
    </source>
</evidence>
<dbReference type="Gramene" id="Pp3c3_35250V3.1">
    <property type="protein sequence ID" value="PAC:32940290.CDS.1"/>
    <property type="gene ID" value="Pp3c3_35250"/>
</dbReference>